<keyword evidence="1" id="KW-0479">Metal-binding</keyword>
<dbReference type="Proteomes" id="UP001358417">
    <property type="component" value="Unassembled WGS sequence"/>
</dbReference>
<evidence type="ECO:0000313" key="4">
    <source>
        <dbReference type="EMBL" id="KAK5065430.1"/>
    </source>
</evidence>
<feature type="compositionally biased region" description="Basic and acidic residues" evidence="2">
    <location>
        <begin position="198"/>
        <end position="219"/>
    </location>
</feature>
<feature type="compositionally biased region" description="Basic and acidic residues" evidence="2">
    <location>
        <begin position="275"/>
        <end position="284"/>
    </location>
</feature>
<feature type="region of interest" description="Disordered" evidence="2">
    <location>
        <begin position="184"/>
        <end position="405"/>
    </location>
</feature>
<feature type="compositionally biased region" description="Basic and acidic residues" evidence="2">
    <location>
        <begin position="392"/>
        <end position="405"/>
    </location>
</feature>
<evidence type="ECO:0000259" key="3">
    <source>
        <dbReference type="PROSITE" id="PS50157"/>
    </source>
</evidence>
<organism evidence="4 5">
    <name type="scientific">Exophiala bonariae</name>
    <dbReference type="NCBI Taxonomy" id="1690606"/>
    <lineage>
        <taxon>Eukaryota</taxon>
        <taxon>Fungi</taxon>
        <taxon>Dikarya</taxon>
        <taxon>Ascomycota</taxon>
        <taxon>Pezizomycotina</taxon>
        <taxon>Eurotiomycetes</taxon>
        <taxon>Chaetothyriomycetidae</taxon>
        <taxon>Chaetothyriales</taxon>
        <taxon>Herpotrichiellaceae</taxon>
        <taxon>Exophiala</taxon>
    </lineage>
</organism>
<dbReference type="PROSITE" id="PS50157">
    <property type="entry name" value="ZINC_FINGER_C2H2_2"/>
    <property type="match status" value="1"/>
</dbReference>
<dbReference type="EMBL" id="JAVRRD010000001">
    <property type="protein sequence ID" value="KAK5065430.1"/>
    <property type="molecule type" value="Genomic_DNA"/>
</dbReference>
<gene>
    <name evidence="4" type="ORF">LTR84_001268</name>
</gene>
<evidence type="ECO:0000313" key="5">
    <source>
        <dbReference type="Proteomes" id="UP001358417"/>
    </source>
</evidence>
<evidence type="ECO:0000256" key="2">
    <source>
        <dbReference type="SAM" id="MobiDB-lite"/>
    </source>
</evidence>
<dbReference type="InterPro" id="IPR013087">
    <property type="entry name" value="Znf_C2H2_type"/>
</dbReference>
<feature type="domain" description="C2H2-type" evidence="3">
    <location>
        <begin position="439"/>
        <end position="470"/>
    </location>
</feature>
<keyword evidence="1" id="KW-0863">Zinc-finger</keyword>
<reference evidence="4 5" key="1">
    <citation type="submission" date="2023-08" db="EMBL/GenBank/DDBJ databases">
        <title>Black Yeasts Isolated from many extreme environments.</title>
        <authorList>
            <person name="Coleine C."/>
            <person name="Stajich J.E."/>
            <person name="Selbmann L."/>
        </authorList>
    </citation>
    <scope>NUCLEOTIDE SEQUENCE [LARGE SCALE GENOMIC DNA]</scope>
    <source>
        <strain evidence="4 5">CCFEE 5792</strain>
    </source>
</reference>
<feature type="compositionally biased region" description="Basic and acidic residues" evidence="2">
    <location>
        <begin position="353"/>
        <end position="366"/>
    </location>
</feature>
<dbReference type="RefSeq" id="XP_064712754.1">
    <property type="nucleotide sequence ID" value="XM_064844894.1"/>
</dbReference>
<feature type="compositionally biased region" description="Low complexity" evidence="2">
    <location>
        <begin position="332"/>
        <end position="351"/>
    </location>
</feature>
<evidence type="ECO:0000256" key="1">
    <source>
        <dbReference type="PROSITE-ProRule" id="PRU00042"/>
    </source>
</evidence>
<dbReference type="AlphaFoldDB" id="A0AAV9NWV1"/>
<keyword evidence="5" id="KW-1185">Reference proteome</keyword>
<feature type="compositionally biased region" description="Basic and acidic residues" evidence="2">
    <location>
        <begin position="236"/>
        <end position="253"/>
    </location>
</feature>
<feature type="region of interest" description="Disordered" evidence="2">
    <location>
        <begin position="110"/>
        <end position="154"/>
    </location>
</feature>
<feature type="compositionally biased region" description="Acidic residues" evidence="2">
    <location>
        <begin position="254"/>
        <end position="268"/>
    </location>
</feature>
<accession>A0AAV9NWV1</accession>
<proteinExistence type="predicted"/>
<dbReference type="GO" id="GO:0008270">
    <property type="term" value="F:zinc ion binding"/>
    <property type="evidence" value="ECO:0007669"/>
    <property type="project" value="UniProtKB-KW"/>
</dbReference>
<dbReference type="GeneID" id="89969490"/>
<comment type="caution">
    <text evidence="4">The sequence shown here is derived from an EMBL/GenBank/DDBJ whole genome shotgun (WGS) entry which is preliminary data.</text>
</comment>
<sequence>MSVITAFYAQGIEFRQALLNSFQNSESLYDRIRWFDEEENARLKSSRALFSPLDPITMTVDTNDSMLTSAVQEQDLNPAPSREASSGTCISSQHFKAIDDQNSKIHLQERRASKGGRLHRTGLPQLTMYTNLPYTDGGKQGMNQKPGPQRTDSYDRRRLVQFIENSSNPQDDRSPTIDFEFPSQEAQAGRQQITLPEKLSDSAIRREKGRTRTTDDSDKVGIQSKEQGQGLRKPTGRYELKGQVNEEKRAKTEADEEELGGSYEDDNETVSAGLDLEREKELKRSGTTAIGESIDLDGHSSNYQSNKRAHQDTVTESPLLNRSKLTVNVDMESSTSNTTTTSTEISQSSESCWRNDDMKRKAETGRSPEVSAHKVWKRPSAKYNSGLRRSQRGQDRPLRSTDDLKQSAREGLRYKGCRCPVHQGMYEDWPAYDAELTIAPCMKTSVYCGNIFRSASELRRHLRGHRYARKNLRVHLEDPGKLNSTTPSWTPRLKIIEPNPSQRECPDQPSKPRTTRRQANKANAKMAPCPW</sequence>
<feature type="compositionally biased region" description="Polar residues" evidence="2">
    <location>
        <begin position="299"/>
        <end position="326"/>
    </location>
</feature>
<keyword evidence="1" id="KW-0862">Zinc</keyword>
<feature type="region of interest" description="Disordered" evidence="2">
    <location>
        <begin position="478"/>
        <end position="531"/>
    </location>
</feature>
<protein>
    <recommendedName>
        <fullName evidence="3">C2H2-type domain-containing protein</fullName>
    </recommendedName>
</protein>
<name>A0AAV9NWV1_9EURO</name>
<feature type="compositionally biased region" description="Polar residues" evidence="2">
    <location>
        <begin position="184"/>
        <end position="194"/>
    </location>
</feature>